<gene>
    <name evidence="1" type="ORF">ICL16_35530</name>
</gene>
<dbReference type="AlphaFoldDB" id="A0A8J6XLX5"/>
<evidence type="ECO:0000313" key="2">
    <source>
        <dbReference type="Proteomes" id="UP000629098"/>
    </source>
</evidence>
<dbReference type="Proteomes" id="UP000629098">
    <property type="component" value="Unassembled WGS sequence"/>
</dbReference>
<proteinExistence type="predicted"/>
<evidence type="ECO:0000313" key="1">
    <source>
        <dbReference type="EMBL" id="MBD2777218.1"/>
    </source>
</evidence>
<protein>
    <submittedName>
        <fullName evidence="1">Uncharacterized protein</fullName>
    </submittedName>
</protein>
<name>A0A8J6XLX5_9CYAN</name>
<comment type="caution">
    <text evidence="1">The sequence shown here is derived from an EMBL/GenBank/DDBJ whole genome shotgun (WGS) entry which is preliminary data.</text>
</comment>
<sequence length="187" mass="21020">MRDSEILKTIEPNVLEAHLRTFGWHEQGRIHDNAGAIWRRKNDPVDDEFEILLPLQKTLGDYAARISDALKTLEVVENRSQLEILSDLLTSVANQEIQGMVIKVPSNLTGYFTLIGVVLGKLREILVQLNESKYHLAFKSYQEHLPIVCTGDLIKENGEFVLKNPRNFKPLSASVSSASSAVLKSRP</sequence>
<keyword evidence="2" id="KW-1185">Reference proteome</keyword>
<dbReference type="EMBL" id="JACXAE010000107">
    <property type="protein sequence ID" value="MBD2777218.1"/>
    <property type="molecule type" value="Genomic_DNA"/>
</dbReference>
<accession>A0A8J6XLX5</accession>
<organism evidence="1 2">
    <name type="scientific">Iningainema tapete BLCC-T55</name>
    <dbReference type="NCBI Taxonomy" id="2748662"/>
    <lineage>
        <taxon>Bacteria</taxon>
        <taxon>Bacillati</taxon>
        <taxon>Cyanobacteriota</taxon>
        <taxon>Cyanophyceae</taxon>
        <taxon>Nostocales</taxon>
        <taxon>Scytonemataceae</taxon>
        <taxon>Iningainema tapete</taxon>
    </lineage>
</organism>
<reference evidence="1" key="1">
    <citation type="submission" date="2020-09" db="EMBL/GenBank/DDBJ databases">
        <title>Iningainema tapete sp. nov. (Scytonemataceae, Cyanobacteria) from greenhouses in central Florida (USA) produces two types of nodularin with biosynthetic potential for microcystin-LR and anabaenopeptins.</title>
        <authorList>
            <person name="Berthold D.E."/>
            <person name="Lefler F.W."/>
            <person name="Huang I.-S."/>
            <person name="Abdulla H."/>
            <person name="Zimba P.V."/>
            <person name="Laughinghouse H.D. IV."/>
        </authorList>
    </citation>
    <scope>NUCLEOTIDE SEQUENCE</scope>
    <source>
        <strain evidence="1">BLCCT55</strain>
    </source>
</reference>
<dbReference type="RefSeq" id="WP_190836288.1">
    <property type="nucleotide sequence ID" value="NZ_CAWPPI010000107.1"/>
</dbReference>